<dbReference type="Proteomes" id="UP000622552">
    <property type="component" value="Unassembled WGS sequence"/>
</dbReference>
<comment type="caution">
    <text evidence="1">The sequence shown here is derived from an EMBL/GenBank/DDBJ whole genome shotgun (WGS) entry which is preliminary data.</text>
</comment>
<evidence type="ECO:0000313" key="2">
    <source>
        <dbReference type="Proteomes" id="UP000622552"/>
    </source>
</evidence>
<dbReference type="RefSeq" id="WP_197008116.1">
    <property type="nucleotide sequence ID" value="NZ_BONS01000013.1"/>
</dbReference>
<protein>
    <recommendedName>
        <fullName evidence="3">DNA-directed RNA polymerase specialized sigma24 family protein</fullName>
    </recommendedName>
</protein>
<proteinExistence type="predicted"/>
<dbReference type="AlphaFoldDB" id="A0A8J7H501"/>
<organism evidence="1 2">
    <name type="scientific">Longispora fulva</name>
    <dbReference type="NCBI Taxonomy" id="619741"/>
    <lineage>
        <taxon>Bacteria</taxon>
        <taxon>Bacillati</taxon>
        <taxon>Actinomycetota</taxon>
        <taxon>Actinomycetes</taxon>
        <taxon>Micromonosporales</taxon>
        <taxon>Micromonosporaceae</taxon>
        <taxon>Longispora</taxon>
    </lineage>
</organism>
<sequence length="582" mass="60620">MAVRWETVFVQNYGRLVRAAYVVDAGQDGRSRRWWRAHRLVRRALPLRSGRKVADDLDAGYRTLLARVLTRSLGRRLPWPGPLRRGAVSVPDGGPGHEALDRALAAVAPPVRAAYLLLLGEGMNRKSATGALQLVGVADPYAAVNRALKVRDELDADHGLDPERQAELLDEPAMNPAAAEVRAPAPAMLRTARVGRGALATAAGVSALIGVATLATGAWSGPEPQKVEPVRPVTDTEWRNNPNPVLAAWPSRGDARTDTKLTSAAVTAWRTGKRLVIGRGAEGSPPVGVPQLLFAGHVDGKPVVVLADRSRLARYTEKGLELSPMPVLGTAGASGIRLAGTRYLLAPWVAKAQVSTLGGAWQDLAAVDGVTDPVRPVPGSCYTGPLLRLTTKDVAAPSPLTLADLGQISLAHITVGDPHAARYLDSQGAWDRLGCQVTEWAGSAVVAVHAWEFAAGPLPGKAGTGTWVCLRGDLVGGDNLVRAVLLGPGGTATPVAHGTRMCSARGGPVAATAWWKAPAGSWYLLAAGSPGIDRIDAAAGVLKGSGKSFVTLGPVPNQTPTMTVKARDAAGTDVPVLGVIGG</sequence>
<evidence type="ECO:0000313" key="1">
    <source>
        <dbReference type="EMBL" id="MBG6141733.1"/>
    </source>
</evidence>
<name>A0A8J7H501_9ACTN</name>
<dbReference type="EMBL" id="JADOUF010000001">
    <property type="protein sequence ID" value="MBG6141733.1"/>
    <property type="molecule type" value="Genomic_DNA"/>
</dbReference>
<gene>
    <name evidence="1" type="ORF">IW245_007927</name>
</gene>
<keyword evidence="2" id="KW-1185">Reference proteome</keyword>
<reference evidence="1" key="1">
    <citation type="submission" date="2020-11" db="EMBL/GenBank/DDBJ databases">
        <title>Sequencing the genomes of 1000 actinobacteria strains.</title>
        <authorList>
            <person name="Klenk H.-P."/>
        </authorList>
    </citation>
    <scope>NUCLEOTIDE SEQUENCE</scope>
    <source>
        <strain evidence="1">DSM 45356</strain>
    </source>
</reference>
<evidence type="ECO:0008006" key="3">
    <source>
        <dbReference type="Google" id="ProtNLM"/>
    </source>
</evidence>
<accession>A0A8J7H501</accession>